<dbReference type="PROSITE" id="PS51318">
    <property type="entry name" value="TAT"/>
    <property type="match status" value="1"/>
</dbReference>
<evidence type="ECO:0000256" key="1">
    <source>
        <dbReference type="SAM" id="MobiDB-lite"/>
    </source>
</evidence>
<dbReference type="InterPro" id="IPR006311">
    <property type="entry name" value="TAT_signal"/>
</dbReference>
<evidence type="ECO:0000313" key="2">
    <source>
        <dbReference type="EMBL" id="GLR66882.1"/>
    </source>
</evidence>
<gene>
    <name evidence="2" type="ORF">GCM10010909_15620</name>
</gene>
<comment type="caution">
    <text evidence="2">The sequence shown here is derived from an EMBL/GenBank/DDBJ whole genome shotgun (WGS) entry which is preliminary data.</text>
</comment>
<feature type="compositionally biased region" description="Low complexity" evidence="1">
    <location>
        <begin position="78"/>
        <end position="109"/>
    </location>
</feature>
<accession>A0ABQ6A6G8</accession>
<evidence type="ECO:0000313" key="3">
    <source>
        <dbReference type="Proteomes" id="UP001156641"/>
    </source>
</evidence>
<dbReference type="Proteomes" id="UP001156641">
    <property type="component" value="Unassembled WGS sequence"/>
</dbReference>
<protein>
    <submittedName>
        <fullName evidence="2">Uncharacterized protein</fullName>
    </submittedName>
</protein>
<feature type="compositionally biased region" description="Low complexity" evidence="1">
    <location>
        <begin position="191"/>
        <end position="225"/>
    </location>
</feature>
<feature type="compositionally biased region" description="Polar residues" evidence="1">
    <location>
        <begin position="40"/>
        <end position="57"/>
    </location>
</feature>
<reference evidence="3" key="1">
    <citation type="journal article" date="2019" name="Int. J. Syst. Evol. Microbiol.">
        <title>The Global Catalogue of Microorganisms (GCM) 10K type strain sequencing project: providing services to taxonomists for standard genome sequencing and annotation.</title>
        <authorList>
            <consortium name="The Broad Institute Genomics Platform"/>
            <consortium name="The Broad Institute Genome Sequencing Center for Infectious Disease"/>
            <person name="Wu L."/>
            <person name="Ma J."/>
        </authorList>
    </citation>
    <scope>NUCLEOTIDE SEQUENCE [LARGE SCALE GENOMIC DNA]</scope>
    <source>
        <strain evidence="3">NBRC 112502</strain>
    </source>
</reference>
<feature type="compositionally biased region" description="Pro residues" evidence="1">
    <location>
        <begin position="174"/>
        <end position="190"/>
    </location>
</feature>
<feature type="region of interest" description="Disordered" evidence="1">
    <location>
        <begin position="274"/>
        <end position="297"/>
    </location>
</feature>
<proteinExistence type="predicted"/>
<feature type="compositionally biased region" description="Polar residues" evidence="1">
    <location>
        <begin position="288"/>
        <end position="297"/>
    </location>
</feature>
<feature type="region of interest" description="Disordered" evidence="1">
    <location>
        <begin position="38"/>
        <end position="239"/>
    </location>
</feature>
<feature type="compositionally biased region" description="Polar residues" evidence="1">
    <location>
        <begin position="140"/>
        <end position="171"/>
    </location>
</feature>
<dbReference type="RefSeq" id="WP_284257586.1">
    <property type="nucleotide sequence ID" value="NZ_BSOS01000041.1"/>
</dbReference>
<sequence>MTDEKHTLSRRALLGAGIVLPVTFVTGAEADPLVQMAYEDQSSNNQGNAYQQLQDQNGGTGNIPAPPTPDASPVSPQDSSGGSDNSGSTDNTAGTDNSGGTNNTDTSASQEPAQTNPGTAYATPQDTTPAPNEPAWHANSAMQQLQNMNNGENQNSGFDNGSHGDNATTANYAPPVPDTPTAAPLPPVPPTVATNPQYQAATSQYDQASTAAADANSQAAQAQQQWDAIKADPNAPAGQLTDKYQNLQTANSNKVWAQYQAQQALDNVKKTTIAVLDSESPAPAKPANPQQSSGTAP</sequence>
<dbReference type="EMBL" id="BSOS01000041">
    <property type="protein sequence ID" value="GLR66882.1"/>
    <property type="molecule type" value="Genomic_DNA"/>
</dbReference>
<feature type="compositionally biased region" description="Polar residues" evidence="1">
    <location>
        <begin position="110"/>
        <end position="130"/>
    </location>
</feature>
<name>A0ABQ6A6G8_9PROT</name>
<organism evidence="2 3">
    <name type="scientific">Acidocella aquatica</name>
    <dbReference type="NCBI Taxonomy" id="1922313"/>
    <lineage>
        <taxon>Bacteria</taxon>
        <taxon>Pseudomonadati</taxon>
        <taxon>Pseudomonadota</taxon>
        <taxon>Alphaproteobacteria</taxon>
        <taxon>Acetobacterales</taxon>
        <taxon>Acidocellaceae</taxon>
        <taxon>Acidocella</taxon>
    </lineage>
</organism>
<keyword evidence="3" id="KW-1185">Reference proteome</keyword>